<dbReference type="SUPFAM" id="SSF47413">
    <property type="entry name" value="lambda repressor-like DNA-binding domains"/>
    <property type="match status" value="1"/>
</dbReference>
<dbReference type="InterPro" id="IPR000655">
    <property type="entry name" value="Cro-like"/>
</dbReference>
<dbReference type="EMBL" id="CP017886">
    <property type="protein sequence ID" value="APC14576.1"/>
    <property type="molecule type" value="Genomic_DNA"/>
</dbReference>
<accession>A0A1J0EFA5</accession>
<dbReference type="Pfam" id="PF09048">
    <property type="entry name" value="Cro"/>
    <property type="match status" value="1"/>
</dbReference>
<organism evidence="1 2">
    <name type="scientific">Pseudomonas frederiksbergensis</name>
    <dbReference type="NCBI Taxonomy" id="104087"/>
    <lineage>
        <taxon>Bacteria</taxon>
        <taxon>Pseudomonadati</taxon>
        <taxon>Pseudomonadota</taxon>
        <taxon>Gammaproteobacteria</taxon>
        <taxon>Pseudomonadales</taxon>
        <taxon>Pseudomonadaceae</taxon>
        <taxon>Pseudomonas</taxon>
    </lineage>
</organism>
<sequence length="66" mass="7225">MQRTPLKDFVTKVGQLKAATALRMSQGGISKALKADREVYVTELDDGSFEAEEVKPFPAQTQRLAG</sequence>
<proteinExistence type="predicted"/>
<dbReference type="Proteomes" id="UP000182567">
    <property type="component" value="Chromosome"/>
</dbReference>
<dbReference type="GO" id="GO:0003677">
    <property type="term" value="F:DNA binding"/>
    <property type="evidence" value="ECO:0007669"/>
    <property type="project" value="InterPro"/>
</dbReference>
<dbReference type="GO" id="GO:0006355">
    <property type="term" value="P:regulation of DNA-templated transcription"/>
    <property type="evidence" value="ECO:0007669"/>
    <property type="project" value="InterPro"/>
</dbReference>
<dbReference type="InterPro" id="IPR010982">
    <property type="entry name" value="Lambda_DNA-bd_dom_sf"/>
</dbReference>
<dbReference type="AlphaFoldDB" id="A0A1J0EFA5"/>
<dbReference type="Gene3D" id="3.30.240.10">
    <property type="entry name" value="CRO Repressor"/>
    <property type="match status" value="1"/>
</dbReference>
<evidence type="ECO:0000313" key="1">
    <source>
        <dbReference type="EMBL" id="APC14576.1"/>
    </source>
</evidence>
<dbReference type="RefSeq" id="WP_071550577.1">
    <property type="nucleotide sequence ID" value="NZ_CP017886.1"/>
</dbReference>
<dbReference type="GeneID" id="46906991"/>
<gene>
    <name evidence="1" type="ORF">BLL42_02065</name>
</gene>
<protein>
    <recommendedName>
        <fullName evidence="3">Cro/Cl family transcriptional regulator</fullName>
    </recommendedName>
</protein>
<name>A0A1J0EFA5_9PSED</name>
<evidence type="ECO:0008006" key="3">
    <source>
        <dbReference type="Google" id="ProtNLM"/>
    </source>
</evidence>
<evidence type="ECO:0000313" key="2">
    <source>
        <dbReference type="Proteomes" id="UP000182567"/>
    </source>
</evidence>
<dbReference type="InterPro" id="IPR038202">
    <property type="entry name" value="Cro_sf"/>
</dbReference>
<dbReference type="OrthoDB" id="9429495at2"/>
<reference evidence="2" key="1">
    <citation type="submission" date="2016-10" db="EMBL/GenBank/DDBJ databases">
        <title>Pseudomonas frederiksbergensis ERGS4:02 complete genome.</title>
        <authorList>
            <person name="Kumar R."/>
            <person name="Acharya V."/>
            <person name="Singh D."/>
        </authorList>
    </citation>
    <scope>NUCLEOTIDE SEQUENCE [LARGE SCALE GENOMIC DNA]</scope>
    <source>
        <strain evidence="2">ERGS4:02</strain>
    </source>
</reference>